<dbReference type="PANTHER" id="PTHR21472">
    <property type="entry name" value="ENDONUCLEASE DOMAIN-CONTAINING 1 PROTEIN ENDOD1"/>
    <property type="match status" value="1"/>
</dbReference>
<dbReference type="PANTHER" id="PTHR21472:SF26">
    <property type="entry name" value="ENDONUCLEASE DOMAIN CONTAINING 1"/>
    <property type="match status" value="1"/>
</dbReference>
<dbReference type="InterPro" id="IPR001604">
    <property type="entry name" value="Endo_G_ENPP1-like_dom"/>
</dbReference>
<dbReference type="InterPro" id="IPR044929">
    <property type="entry name" value="DNA/RNA_non-sp_Endonuclease_sf"/>
</dbReference>
<evidence type="ECO:0000313" key="4">
    <source>
        <dbReference type="Proteomes" id="UP000518266"/>
    </source>
</evidence>
<dbReference type="Pfam" id="PF01223">
    <property type="entry name" value="Endonuclease_NS"/>
    <property type="match status" value="1"/>
</dbReference>
<accession>A0A7J5YEM8</accession>
<dbReference type="SMART" id="SM00477">
    <property type="entry name" value="NUC"/>
    <property type="match status" value="1"/>
</dbReference>
<dbReference type="Gene3D" id="3.40.570.10">
    <property type="entry name" value="Extracellular Endonuclease, subunit A"/>
    <property type="match status" value="2"/>
</dbReference>
<reference evidence="3 4" key="1">
    <citation type="submission" date="2020-03" db="EMBL/GenBank/DDBJ databases">
        <title>Dissostichus mawsoni Genome sequencing and assembly.</title>
        <authorList>
            <person name="Park H."/>
        </authorList>
    </citation>
    <scope>NUCLEOTIDE SEQUENCE [LARGE SCALE GENOMIC DNA]</scope>
    <source>
        <strain evidence="3">DM0001</strain>
        <tissue evidence="3">Muscle</tissue>
    </source>
</reference>
<feature type="domain" description="DNA/RNA non-specific endonuclease/pyrophosphatase/phosphodiesterase" evidence="2">
    <location>
        <begin position="117"/>
        <end position="278"/>
    </location>
</feature>
<dbReference type="Proteomes" id="UP000518266">
    <property type="component" value="Unassembled WGS sequence"/>
</dbReference>
<dbReference type="InterPro" id="IPR044925">
    <property type="entry name" value="His-Me_finger_sf"/>
</dbReference>
<organism evidence="3 4">
    <name type="scientific">Dissostichus mawsoni</name>
    <name type="common">Antarctic cod</name>
    <dbReference type="NCBI Taxonomy" id="36200"/>
    <lineage>
        <taxon>Eukaryota</taxon>
        <taxon>Metazoa</taxon>
        <taxon>Chordata</taxon>
        <taxon>Craniata</taxon>
        <taxon>Vertebrata</taxon>
        <taxon>Euteleostomi</taxon>
        <taxon>Actinopterygii</taxon>
        <taxon>Neopterygii</taxon>
        <taxon>Teleostei</taxon>
        <taxon>Neoteleostei</taxon>
        <taxon>Acanthomorphata</taxon>
        <taxon>Eupercaria</taxon>
        <taxon>Perciformes</taxon>
        <taxon>Notothenioidei</taxon>
        <taxon>Nototheniidae</taxon>
        <taxon>Dissostichus</taxon>
    </lineage>
</organism>
<dbReference type="OrthoDB" id="8572289at2759"/>
<dbReference type="AlphaFoldDB" id="A0A7J5YEM8"/>
<comment type="caution">
    <text evidence="3">The sequence shown here is derived from an EMBL/GenBank/DDBJ whole genome shotgun (WGS) entry which is preliminary data.</text>
</comment>
<evidence type="ECO:0000259" key="2">
    <source>
        <dbReference type="SMART" id="SM00892"/>
    </source>
</evidence>
<name>A0A7J5YEM8_DISMA</name>
<protein>
    <submittedName>
        <fullName evidence="3">Uncharacterized protein</fullName>
    </submittedName>
</protein>
<dbReference type="EMBL" id="JAAKFY010000013">
    <property type="protein sequence ID" value="KAF3847880.1"/>
    <property type="molecule type" value="Genomic_DNA"/>
</dbReference>
<feature type="domain" description="ENPP1-3/EXOG-like endonuclease/phosphodiesterase" evidence="1">
    <location>
        <begin position="118"/>
        <end position="275"/>
    </location>
</feature>
<evidence type="ECO:0000259" key="1">
    <source>
        <dbReference type="SMART" id="SM00477"/>
    </source>
</evidence>
<dbReference type="InterPro" id="IPR020821">
    <property type="entry name" value="ENPP1-3/EXOG-like_nuc-like"/>
</dbReference>
<dbReference type="SMART" id="SM00892">
    <property type="entry name" value="Endonuclease_NS"/>
    <property type="match status" value="1"/>
</dbReference>
<gene>
    <name evidence="3" type="ORF">F7725_020908</name>
</gene>
<sequence>MSRGNRSSDKLRTHKVKGDGKSYIKASFCSAWTVAAGRCTSGMQSFAPLCALLWLLFSVNADLVERFEVCDLIVQSKLLRNILSDVPECVTYFYKDKVPDWGASTPGAARLCQRFNNRYHFATLYDTNNRIAVYSAYHFQPSNGGGREKRWFVEPQVVPGRNATFTLTNVVPQNPKMNQNAWRIHESQLTDLFRDKCSKAFVLVGAVPSEDNWIVKNNVKRVNIPDYLWNAYCCVDNNGRPIQSGAATARNTEENWVEKLSLEQLGDFLQQFSNQPVGELFDNNCKA</sequence>
<evidence type="ECO:0000313" key="3">
    <source>
        <dbReference type="EMBL" id="KAF3847880.1"/>
    </source>
</evidence>
<dbReference type="SUPFAM" id="SSF54060">
    <property type="entry name" value="His-Me finger endonucleases"/>
    <property type="match status" value="1"/>
</dbReference>
<keyword evidence="4" id="KW-1185">Reference proteome</keyword>
<dbReference type="GO" id="GO:0016787">
    <property type="term" value="F:hydrolase activity"/>
    <property type="evidence" value="ECO:0007669"/>
    <property type="project" value="InterPro"/>
</dbReference>
<dbReference type="GO" id="GO:0003676">
    <property type="term" value="F:nucleic acid binding"/>
    <property type="evidence" value="ECO:0007669"/>
    <property type="project" value="InterPro"/>
</dbReference>
<dbReference type="GO" id="GO:0046872">
    <property type="term" value="F:metal ion binding"/>
    <property type="evidence" value="ECO:0007669"/>
    <property type="project" value="InterPro"/>
</dbReference>
<proteinExistence type="predicted"/>
<dbReference type="InterPro" id="IPR039015">
    <property type="entry name" value="ENDOD1"/>
</dbReference>